<protein>
    <recommendedName>
        <fullName evidence="4">Periplasmic protein-like protein</fullName>
    </recommendedName>
</protein>
<evidence type="ECO:0000256" key="1">
    <source>
        <dbReference type="SAM" id="SignalP"/>
    </source>
</evidence>
<sequence>MYCSFRFIYLALLAIASSGLSLAEDNQRVLKLFGKIDSAMVGLLEEMPEDVETVLISSSGGLPSSAAELIGLVAENELNIEIGEVCVSACAEYILPFAQGDGRTLHLKNSPFIGFHWNARIIQETVIAQISTDISNCPFRDAQELRSLHLNSNVNPDFWKETLKRLGQNYSLVRLDQNACPVVKMQFENTIWLPTSEELKSFYWLEFTGKVCADDFDTCAQQIDDNFHSGIRFVIGDKLHVSN</sequence>
<accession>C6XRZ8</accession>
<geneLocation type="plasmid" evidence="2 3">
    <name>pHbal01</name>
</geneLocation>
<evidence type="ECO:0000313" key="2">
    <source>
        <dbReference type="EMBL" id="ACT60839.1"/>
    </source>
</evidence>
<evidence type="ECO:0008006" key="4">
    <source>
        <dbReference type="Google" id="ProtNLM"/>
    </source>
</evidence>
<keyword evidence="2" id="KW-0614">Plasmid</keyword>
<dbReference type="Proteomes" id="UP000002745">
    <property type="component" value="Plasmid pHbal01"/>
</dbReference>
<reference evidence="3" key="1">
    <citation type="journal article" date="2011" name="J. Bacteriol.">
        <title>Genome sequences of eight morphologically diverse alphaproteobacteria.</title>
        <authorList>
            <consortium name="US DOE Joint Genome Institute"/>
            <person name="Brown P.J."/>
            <person name="Kysela D.T."/>
            <person name="Buechlein A."/>
            <person name="Hemmerich C."/>
            <person name="Brun Y.V."/>
        </authorList>
    </citation>
    <scope>NUCLEOTIDE SEQUENCE [LARGE SCALE GENOMIC DNA]</scope>
    <source>
        <strain evidence="3">ATCC 49814 / DSM 5838 / IFAM 1418</strain>
        <plasmid evidence="3">pHbal01</plasmid>
    </source>
</reference>
<gene>
    <name evidence="2" type="ordered locus">Hbal_3172</name>
</gene>
<proteinExistence type="predicted"/>
<dbReference type="AlphaFoldDB" id="C6XRZ8"/>
<organism evidence="2 3">
    <name type="scientific">Hirschia baltica (strain ATCC 49814 / DSM 5838 / IFAM 1418)</name>
    <dbReference type="NCBI Taxonomy" id="582402"/>
    <lineage>
        <taxon>Bacteria</taxon>
        <taxon>Pseudomonadati</taxon>
        <taxon>Pseudomonadota</taxon>
        <taxon>Alphaproteobacteria</taxon>
        <taxon>Hyphomonadales</taxon>
        <taxon>Hyphomonadaceae</taxon>
        <taxon>Hirschia</taxon>
    </lineage>
</organism>
<evidence type="ECO:0000313" key="3">
    <source>
        <dbReference type="Proteomes" id="UP000002745"/>
    </source>
</evidence>
<feature type="chain" id="PRO_5002971676" description="Periplasmic protein-like protein" evidence="1">
    <location>
        <begin position="24"/>
        <end position="243"/>
    </location>
</feature>
<dbReference type="EMBL" id="CP001679">
    <property type="protein sequence ID" value="ACT60839.1"/>
    <property type="molecule type" value="Genomic_DNA"/>
</dbReference>
<name>C6XRZ8_HIRBI</name>
<dbReference type="KEGG" id="hba:Hbal_3172"/>
<dbReference type="HOGENOM" id="CLU_1141348_0_0_5"/>
<keyword evidence="1" id="KW-0732">Signal</keyword>
<keyword evidence="3" id="KW-1185">Reference proteome</keyword>
<feature type="signal peptide" evidence="1">
    <location>
        <begin position="1"/>
        <end position="23"/>
    </location>
</feature>